<reference evidence="2" key="2">
    <citation type="submission" date="2023-05" db="EMBL/GenBank/DDBJ databases">
        <authorList>
            <consortium name="Lawrence Berkeley National Laboratory"/>
            <person name="Steindorff A."/>
            <person name="Hensen N."/>
            <person name="Bonometti L."/>
            <person name="Westerberg I."/>
            <person name="Brannstrom I.O."/>
            <person name="Guillou S."/>
            <person name="Cros-Aarteil S."/>
            <person name="Calhoun S."/>
            <person name="Haridas S."/>
            <person name="Kuo A."/>
            <person name="Mondo S."/>
            <person name="Pangilinan J."/>
            <person name="Riley R."/>
            <person name="Labutti K."/>
            <person name="Andreopoulos B."/>
            <person name="Lipzen A."/>
            <person name="Chen C."/>
            <person name="Yanf M."/>
            <person name="Daum C."/>
            <person name="Ng V."/>
            <person name="Clum A."/>
            <person name="Ohm R."/>
            <person name="Martin F."/>
            <person name="Silar P."/>
            <person name="Natvig D."/>
            <person name="Lalanne C."/>
            <person name="Gautier V."/>
            <person name="Ament-Velasquez S.L."/>
            <person name="Kruys A."/>
            <person name="Hutchinson M.I."/>
            <person name="Powell A.J."/>
            <person name="Barry K."/>
            <person name="Miller A.N."/>
            <person name="Grigoriev I.V."/>
            <person name="Debuchy R."/>
            <person name="Gladieux P."/>
            <person name="Thoren M.H."/>
            <person name="Johannesson H."/>
        </authorList>
    </citation>
    <scope>NUCLEOTIDE SEQUENCE</scope>
    <source>
        <strain evidence="2">CBS 731.68</strain>
    </source>
</reference>
<dbReference type="Gene3D" id="3.40.50.720">
    <property type="entry name" value="NAD(P)-binding Rossmann-like Domain"/>
    <property type="match status" value="1"/>
</dbReference>
<dbReference type="Proteomes" id="UP001302602">
    <property type="component" value="Unassembled WGS sequence"/>
</dbReference>
<dbReference type="AlphaFoldDB" id="A0AAN6TUQ6"/>
<dbReference type="EMBL" id="MU853238">
    <property type="protein sequence ID" value="KAK4120581.1"/>
    <property type="molecule type" value="Genomic_DNA"/>
</dbReference>
<dbReference type="GeneID" id="87832503"/>
<evidence type="ECO:0000259" key="1">
    <source>
        <dbReference type="Pfam" id="PF05368"/>
    </source>
</evidence>
<dbReference type="InterPro" id="IPR036291">
    <property type="entry name" value="NAD(P)-bd_dom_sf"/>
</dbReference>
<dbReference type="InterPro" id="IPR008030">
    <property type="entry name" value="NmrA-like"/>
</dbReference>
<evidence type="ECO:0000313" key="3">
    <source>
        <dbReference type="Proteomes" id="UP001302602"/>
    </source>
</evidence>
<dbReference type="SUPFAM" id="SSF51735">
    <property type="entry name" value="NAD(P)-binding Rossmann-fold domains"/>
    <property type="match status" value="1"/>
</dbReference>
<gene>
    <name evidence="2" type="ORF">N657DRAFT_674237</name>
</gene>
<keyword evidence="3" id="KW-1185">Reference proteome</keyword>
<name>A0AAN6TUQ6_9PEZI</name>
<reference evidence="2" key="1">
    <citation type="journal article" date="2023" name="Mol. Phylogenet. Evol.">
        <title>Genome-scale phylogeny and comparative genomics of the fungal order Sordariales.</title>
        <authorList>
            <person name="Hensen N."/>
            <person name="Bonometti L."/>
            <person name="Westerberg I."/>
            <person name="Brannstrom I.O."/>
            <person name="Guillou S."/>
            <person name="Cros-Aarteil S."/>
            <person name="Calhoun S."/>
            <person name="Haridas S."/>
            <person name="Kuo A."/>
            <person name="Mondo S."/>
            <person name="Pangilinan J."/>
            <person name="Riley R."/>
            <person name="LaButti K."/>
            <person name="Andreopoulos B."/>
            <person name="Lipzen A."/>
            <person name="Chen C."/>
            <person name="Yan M."/>
            <person name="Daum C."/>
            <person name="Ng V."/>
            <person name="Clum A."/>
            <person name="Steindorff A."/>
            <person name="Ohm R.A."/>
            <person name="Martin F."/>
            <person name="Silar P."/>
            <person name="Natvig D.O."/>
            <person name="Lalanne C."/>
            <person name="Gautier V."/>
            <person name="Ament-Velasquez S.L."/>
            <person name="Kruys A."/>
            <person name="Hutchinson M.I."/>
            <person name="Powell A.J."/>
            <person name="Barry K."/>
            <person name="Miller A.N."/>
            <person name="Grigoriev I.V."/>
            <person name="Debuchy R."/>
            <person name="Gladieux P."/>
            <person name="Hiltunen Thoren M."/>
            <person name="Johannesson H."/>
        </authorList>
    </citation>
    <scope>NUCLEOTIDE SEQUENCE</scope>
    <source>
        <strain evidence="2">CBS 731.68</strain>
    </source>
</reference>
<comment type="caution">
    <text evidence="2">The sequence shown here is derived from an EMBL/GenBank/DDBJ whole genome shotgun (WGS) entry which is preliminary data.</text>
</comment>
<organism evidence="2 3">
    <name type="scientific">Parathielavia appendiculata</name>
    <dbReference type="NCBI Taxonomy" id="2587402"/>
    <lineage>
        <taxon>Eukaryota</taxon>
        <taxon>Fungi</taxon>
        <taxon>Dikarya</taxon>
        <taxon>Ascomycota</taxon>
        <taxon>Pezizomycotina</taxon>
        <taxon>Sordariomycetes</taxon>
        <taxon>Sordariomycetidae</taxon>
        <taxon>Sordariales</taxon>
        <taxon>Chaetomiaceae</taxon>
        <taxon>Parathielavia</taxon>
    </lineage>
</organism>
<sequence>MSQAVFVCGTTGIQGGATARALLTKGVSVHSVTRNASSARTKEITAFGVKFWPGDFDSEEALKSAIAGTSSIFLNFFPDFTDMGANLRQAKLIMLIALRQEPSRWSTQAASALSNPSQWAILRPGVFNSNLIAPGIAQYDEFARTGVLETAWNEDAMYHGAARNHRRLQQLGDPDPAGFHAKEIDYADELATPEDVRKKLVQRLASS</sequence>
<dbReference type="Pfam" id="PF05368">
    <property type="entry name" value="NmrA"/>
    <property type="match status" value="1"/>
</dbReference>
<dbReference type="RefSeq" id="XP_062644352.1">
    <property type="nucleotide sequence ID" value="XM_062795735.1"/>
</dbReference>
<feature type="domain" description="NmrA-like" evidence="1">
    <location>
        <begin position="2"/>
        <end position="93"/>
    </location>
</feature>
<evidence type="ECO:0000313" key="2">
    <source>
        <dbReference type="EMBL" id="KAK4120581.1"/>
    </source>
</evidence>
<protein>
    <recommendedName>
        <fullName evidence="1">NmrA-like domain-containing protein</fullName>
    </recommendedName>
</protein>
<accession>A0AAN6TUQ6</accession>
<proteinExistence type="predicted"/>